<proteinExistence type="inferred from homology"/>
<dbReference type="Gene3D" id="1.25.10.10">
    <property type="entry name" value="Leucine-rich Repeat Variant"/>
    <property type="match status" value="1"/>
</dbReference>
<dbReference type="InterPro" id="IPR016024">
    <property type="entry name" value="ARM-type_fold"/>
</dbReference>
<keyword evidence="3" id="KW-0677">Repeat</keyword>
<organism evidence="6 7">
    <name type="scientific">Rhinolophus ferrumequinum</name>
    <name type="common">Greater horseshoe bat</name>
    <dbReference type="NCBI Taxonomy" id="59479"/>
    <lineage>
        <taxon>Eukaryota</taxon>
        <taxon>Metazoa</taxon>
        <taxon>Chordata</taxon>
        <taxon>Craniata</taxon>
        <taxon>Vertebrata</taxon>
        <taxon>Euteleostomi</taxon>
        <taxon>Mammalia</taxon>
        <taxon>Eutheria</taxon>
        <taxon>Laurasiatheria</taxon>
        <taxon>Chiroptera</taxon>
        <taxon>Yinpterochiroptera</taxon>
        <taxon>Rhinolophoidea</taxon>
        <taxon>Rhinolophidae</taxon>
        <taxon>Rhinolophinae</taxon>
        <taxon>Rhinolophus</taxon>
    </lineage>
</organism>
<dbReference type="InterPro" id="IPR055142">
    <property type="entry name" value="ZER1-like_C"/>
</dbReference>
<keyword evidence="2" id="KW-0433">Leucine-rich repeat</keyword>
<dbReference type="GeneTree" id="ENSGT00530000063187"/>
<dbReference type="InParanoid" id="A0A671E3B9"/>
<dbReference type="FunFam" id="1.25.10.10:FF:000086">
    <property type="entry name" value="protein zyg-11 homolog B isoform X2"/>
    <property type="match status" value="1"/>
</dbReference>
<reference evidence="6 7" key="2">
    <citation type="journal article" date="2018" name="Annu Rev Anim Biosci">
        <title>Bat Biology, Genomes, and the Bat1K Project: To Generate Chromosome-Level Genomes for All Living Bat Species.</title>
        <authorList>
            <person name="Teeling E.C."/>
            <person name="Vernes S.C."/>
            <person name="Davalos L.M."/>
            <person name="Ray D.A."/>
            <person name="Gilbert M.T.P."/>
            <person name="Myers E."/>
        </authorList>
    </citation>
    <scope>NUCLEOTIDE SEQUENCE</scope>
</reference>
<keyword evidence="7" id="KW-1185">Reference proteome</keyword>
<gene>
    <name evidence="6" type="primary">ZYG11A</name>
</gene>
<dbReference type="Ensembl" id="ENSRFET00010006722.1">
    <property type="protein sequence ID" value="ENSRFEP00010006128.1"/>
    <property type="gene ID" value="ENSRFEG00010004170.1"/>
</dbReference>
<dbReference type="GO" id="GO:0031462">
    <property type="term" value="C:Cul2-RING ubiquitin ligase complex"/>
    <property type="evidence" value="ECO:0007669"/>
    <property type="project" value="TreeGrafter"/>
</dbReference>
<dbReference type="PANTHER" id="PTHR12904">
    <property type="match status" value="1"/>
</dbReference>
<feature type="domain" description="Protein zer-1 homolog-like C-terminal" evidence="5">
    <location>
        <begin position="388"/>
        <end position="742"/>
    </location>
</feature>
<evidence type="ECO:0000259" key="5">
    <source>
        <dbReference type="Pfam" id="PF22964"/>
    </source>
</evidence>
<reference evidence="7" key="3">
    <citation type="submission" date="2018-12" db="EMBL/GenBank/DDBJ databases">
        <title>G10K-VGP greater horseshoe bat female genome, primary haplotype.</title>
        <authorList>
            <person name="Teeling E."/>
            <person name="Myers G."/>
            <person name="Vernes S."/>
            <person name="Pippel M."/>
            <person name="Winkler S."/>
            <person name="Fedrigo O."/>
            <person name="Rhie A."/>
            <person name="Koren S."/>
            <person name="Phillippy A."/>
            <person name="Lewin H."/>
            <person name="Damas J."/>
            <person name="Howe K."/>
            <person name="Mountcastle J."/>
            <person name="Jarvis E.D."/>
        </authorList>
    </citation>
    <scope>NUCLEOTIDE SEQUENCE [LARGE SCALE GENOMIC DNA]</scope>
</reference>
<evidence type="ECO:0000313" key="7">
    <source>
        <dbReference type="Proteomes" id="UP000472240"/>
    </source>
</evidence>
<dbReference type="PANTHER" id="PTHR12904:SF20">
    <property type="entry name" value="PROTEIN ZYG-11 HOMOLOG A"/>
    <property type="match status" value="1"/>
</dbReference>
<reference evidence="6" key="4">
    <citation type="submission" date="2025-08" db="UniProtKB">
        <authorList>
            <consortium name="Ensembl"/>
        </authorList>
    </citation>
    <scope>IDENTIFICATION</scope>
</reference>
<dbReference type="Proteomes" id="UP000472240">
    <property type="component" value="Chromosome 9"/>
</dbReference>
<dbReference type="FunFam" id="3.80.10.10:FF:001025">
    <property type="entry name" value="Protein zyg-11 homolog A"/>
    <property type="match status" value="1"/>
</dbReference>
<dbReference type="OMA" id="LTICNDY"/>
<protein>
    <submittedName>
        <fullName evidence="6">Zyg-11 family member A, cell cycle regulator</fullName>
    </submittedName>
</protein>
<keyword evidence="4" id="KW-0833">Ubl conjugation pathway</keyword>
<evidence type="ECO:0000256" key="3">
    <source>
        <dbReference type="ARBA" id="ARBA00022737"/>
    </source>
</evidence>
<dbReference type="InterPro" id="IPR011989">
    <property type="entry name" value="ARM-like"/>
</dbReference>
<comment type="similarity">
    <text evidence="1">Belongs to the zyg-11 family.</text>
</comment>
<reference evidence="6" key="5">
    <citation type="submission" date="2025-09" db="UniProtKB">
        <authorList>
            <consortium name="Ensembl"/>
        </authorList>
    </citation>
    <scope>IDENTIFICATION</scope>
</reference>
<reference evidence="6 7" key="1">
    <citation type="journal article" date="2015" name="Annu Rev Anim Biosci">
        <title>The Genome 10K Project: a way forward.</title>
        <authorList>
            <person name="Koepfli K.P."/>
            <person name="Paten B."/>
            <person name="O'Brien S.J."/>
            <person name="Koepfli K.P."/>
            <person name="Paten B."/>
            <person name="Antunes A."/>
            <person name="Belov K."/>
            <person name="Bustamante C."/>
            <person name="Castoe T.A."/>
            <person name="Clawson H."/>
            <person name="Crawford A.J."/>
            <person name="Diekhans M."/>
            <person name="Distel D."/>
            <person name="Durbin R."/>
            <person name="Earl D."/>
            <person name="Fujita M.K."/>
            <person name="Gamble T."/>
            <person name="Georges A."/>
            <person name="Gemmell N."/>
            <person name="Gilbert M.T."/>
            <person name="Graves J.M."/>
            <person name="Green R.E."/>
            <person name="Hickey G."/>
            <person name="Jarvis E.D."/>
            <person name="Johnson W."/>
            <person name="Komissarov A."/>
            <person name="Korf I."/>
            <person name="Kuhn R."/>
            <person name="Larkin D.M."/>
            <person name="Lewin H."/>
            <person name="Lopez J.V."/>
            <person name="Ma J."/>
            <person name="Marques-Bonet T."/>
            <person name="Miller W."/>
            <person name="Murphy R."/>
            <person name="Pevzner P."/>
            <person name="Shapiro B."/>
            <person name="Steiner C."/>
            <person name="Tamazian G."/>
            <person name="Venkatesh B."/>
            <person name="Wang J."/>
            <person name="Wayne R."/>
            <person name="Wiley E."/>
            <person name="Yang H."/>
            <person name="Zhang G."/>
            <person name="Haussler D."/>
            <person name="Ryder O."/>
            <person name="O'Brien S.J."/>
        </authorList>
    </citation>
    <scope>NUCLEOTIDE SEQUENCE</scope>
</reference>
<dbReference type="InterPro" id="IPR051341">
    <property type="entry name" value="Zyg-11_UBL_adapter"/>
</dbReference>
<sequence>MVHFLHPSLSPRTIVIPDAQKDALGCCVVQEEASPYSLVNICLNVLIANLEKLCSERSDGTLCLPEHWSFPQELADRFLEVMTWKGMLTDRTASIFRGNQMKLKLVNIQRVQISTAAFIKAFCHHKLIELDATAVHTDLPIPDIIRGLCSNSWIQQNLRCLLLDSTSIPPDSRPLFFGQLTGLRILSVFNVCFHSENLATVSQLPKLESLDISNTLVTDISALLTCKDRLKSLTMHYLKCLTMTKPQILAVIKELKCLLHLDISDHRQLRSDLAFHLLQQKDILPNVVSLDISGGICITDGAVELFIRQRPAMQFVGLLATDAGYSDFFTTKQGLRVAGGANLSQISEALSQYRNRSCFMKEALYRLFTETFSMQVTMPAILKLVAVGMRNHPLDLPVQFTASACALNLTRQGLARGMPVRLLSEVTCLLFKALKNFPHYQQLQKNCLLSLTNSRILVDVPFDRFDAAKFVMSWLCKHENPKMQTMAVSITSILALQLSPEQTVQLKEELFMAVKELLAIVKQKTTENLDDVTFLFTLKALWNLTDESPAACKHFIENEGLAIFIQVLETFSESAIQSKVLGLLNNIAEVRELSSKLVTEAVVKHISILLHSKEIEVSYFAAGIIAHLTSDKRPWISCDLQRNVLLQDLYTTIQNWPSSSCKMTALVTYRSFRAFFPLLGNFSQPQVQLWALWAMYHVCSKNPSKYCKMLVDEEGLQLLCDIQEHSEVDPQAQQIATSILDDFRMHFMNFQRLPLCMPFL</sequence>
<evidence type="ECO:0000256" key="1">
    <source>
        <dbReference type="ARBA" id="ARBA00009420"/>
    </source>
</evidence>
<dbReference type="Gene3D" id="3.80.10.10">
    <property type="entry name" value="Ribonuclease Inhibitor"/>
    <property type="match status" value="1"/>
</dbReference>
<dbReference type="SUPFAM" id="SSF52047">
    <property type="entry name" value="RNI-like"/>
    <property type="match status" value="1"/>
</dbReference>
<name>A0A671E3B9_RHIFE</name>
<evidence type="ECO:0000256" key="2">
    <source>
        <dbReference type="ARBA" id="ARBA00022614"/>
    </source>
</evidence>
<dbReference type="FunCoup" id="A0A671E3B9">
    <property type="interactions" value="3"/>
</dbReference>
<dbReference type="InterPro" id="IPR032675">
    <property type="entry name" value="LRR_dom_sf"/>
</dbReference>
<evidence type="ECO:0000256" key="4">
    <source>
        <dbReference type="ARBA" id="ARBA00022786"/>
    </source>
</evidence>
<dbReference type="SUPFAM" id="SSF48371">
    <property type="entry name" value="ARM repeat"/>
    <property type="match status" value="1"/>
</dbReference>
<dbReference type="Pfam" id="PF22964">
    <property type="entry name" value="ZER1-like_2nd"/>
    <property type="match status" value="1"/>
</dbReference>
<dbReference type="AlphaFoldDB" id="A0A671E3B9"/>
<evidence type="ECO:0000313" key="6">
    <source>
        <dbReference type="Ensembl" id="ENSRFEP00010006128.1"/>
    </source>
</evidence>
<accession>A0A671E3B9</accession>